<evidence type="ECO:0000259" key="10">
    <source>
        <dbReference type="PROSITE" id="PS51030"/>
    </source>
</evidence>
<keyword evidence="4" id="KW-0862">Zinc</keyword>
<sequence>MSPAFEICTVCEVRANVELRYGAVCCNACRIFFYRNFRSLDFPSECQTPGQCHDNWKWCEYCHFKKCVSAGMRPPLKYFLER</sequence>
<evidence type="ECO:0000313" key="12">
    <source>
        <dbReference type="Proteomes" id="UP000230233"/>
    </source>
</evidence>
<dbReference type="InterPro" id="IPR001628">
    <property type="entry name" value="Znf_hrmn_rcpt"/>
</dbReference>
<dbReference type="Proteomes" id="UP000230233">
    <property type="component" value="Chromosome III"/>
</dbReference>
<evidence type="ECO:0000256" key="3">
    <source>
        <dbReference type="ARBA" id="ARBA00022771"/>
    </source>
</evidence>
<name>A0A2G5ULN9_9PELO</name>
<dbReference type="OrthoDB" id="5771769at2759"/>
<dbReference type="SMART" id="SM00399">
    <property type="entry name" value="ZnF_C4"/>
    <property type="match status" value="1"/>
</dbReference>
<dbReference type="InterPro" id="IPR013088">
    <property type="entry name" value="Znf_NHR/GATA"/>
</dbReference>
<evidence type="ECO:0000256" key="9">
    <source>
        <dbReference type="ARBA" id="ARBA00023242"/>
    </source>
</evidence>
<keyword evidence="7" id="KW-0804">Transcription</keyword>
<protein>
    <recommendedName>
        <fullName evidence="10">Nuclear receptor domain-containing protein</fullName>
    </recommendedName>
</protein>
<keyword evidence="5" id="KW-0805">Transcription regulation</keyword>
<dbReference type="PANTHER" id="PTHR45886">
    <property type="entry name" value="NUCLEAR HORMONE RECEPTOR FAMILY-RELATED-RELATED"/>
    <property type="match status" value="1"/>
</dbReference>
<evidence type="ECO:0000256" key="2">
    <source>
        <dbReference type="ARBA" id="ARBA00022723"/>
    </source>
</evidence>
<evidence type="ECO:0000256" key="4">
    <source>
        <dbReference type="ARBA" id="ARBA00022833"/>
    </source>
</evidence>
<dbReference type="AlphaFoldDB" id="A0A2G5ULN9"/>
<gene>
    <name evidence="11" type="primary">Cnig_chr_III.g11787</name>
    <name evidence="11" type="ORF">B9Z55_011787</name>
</gene>
<keyword evidence="6" id="KW-0238">DNA-binding</keyword>
<dbReference type="Gene3D" id="3.30.50.10">
    <property type="entry name" value="Erythroid Transcription Factor GATA-1, subunit A"/>
    <property type="match status" value="1"/>
</dbReference>
<evidence type="ECO:0000256" key="6">
    <source>
        <dbReference type="ARBA" id="ARBA00023125"/>
    </source>
</evidence>
<dbReference type="GO" id="GO:0008270">
    <property type="term" value="F:zinc ion binding"/>
    <property type="evidence" value="ECO:0007669"/>
    <property type="project" value="UniProtKB-KW"/>
</dbReference>
<feature type="domain" description="Nuclear receptor" evidence="10">
    <location>
        <begin position="5"/>
        <end position="79"/>
    </location>
</feature>
<evidence type="ECO:0000256" key="1">
    <source>
        <dbReference type="ARBA" id="ARBA00005993"/>
    </source>
</evidence>
<keyword evidence="12" id="KW-1185">Reference proteome</keyword>
<dbReference type="EMBL" id="PDUG01000003">
    <property type="protein sequence ID" value="PIC40448.1"/>
    <property type="molecule type" value="Genomic_DNA"/>
</dbReference>
<keyword evidence="8" id="KW-0675">Receptor</keyword>
<evidence type="ECO:0000256" key="7">
    <source>
        <dbReference type="ARBA" id="ARBA00023163"/>
    </source>
</evidence>
<reference evidence="12" key="1">
    <citation type="submission" date="2017-10" db="EMBL/GenBank/DDBJ databases">
        <title>Rapid genome shrinkage in a self-fertile nematode reveals novel sperm competition proteins.</title>
        <authorList>
            <person name="Yin D."/>
            <person name="Schwarz E.M."/>
            <person name="Thomas C.G."/>
            <person name="Felde R.L."/>
            <person name="Korf I.F."/>
            <person name="Cutter A.D."/>
            <person name="Schartner C.M."/>
            <person name="Ralston E.J."/>
            <person name="Meyer B.J."/>
            <person name="Haag E.S."/>
        </authorList>
    </citation>
    <scope>NUCLEOTIDE SEQUENCE [LARGE SCALE GENOMIC DNA]</scope>
    <source>
        <strain evidence="12">JU1422</strain>
    </source>
</reference>
<accession>A0A2G5ULN9</accession>
<organism evidence="11 12">
    <name type="scientific">Caenorhabditis nigoni</name>
    <dbReference type="NCBI Taxonomy" id="1611254"/>
    <lineage>
        <taxon>Eukaryota</taxon>
        <taxon>Metazoa</taxon>
        <taxon>Ecdysozoa</taxon>
        <taxon>Nematoda</taxon>
        <taxon>Chromadorea</taxon>
        <taxon>Rhabditida</taxon>
        <taxon>Rhabditina</taxon>
        <taxon>Rhabditomorpha</taxon>
        <taxon>Rhabditoidea</taxon>
        <taxon>Rhabditidae</taxon>
        <taxon>Peloderinae</taxon>
        <taxon>Caenorhabditis</taxon>
    </lineage>
</organism>
<keyword evidence="9" id="KW-0539">Nucleus</keyword>
<comment type="caution">
    <text evidence="11">The sequence shown here is derived from an EMBL/GenBank/DDBJ whole genome shotgun (WGS) entry which is preliminary data.</text>
</comment>
<proteinExistence type="inferred from homology"/>
<evidence type="ECO:0000313" key="11">
    <source>
        <dbReference type="EMBL" id="PIC40448.1"/>
    </source>
</evidence>
<keyword evidence="2" id="KW-0479">Metal-binding</keyword>
<dbReference type="GO" id="GO:0043565">
    <property type="term" value="F:sequence-specific DNA binding"/>
    <property type="evidence" value="ECO:0007669"/>
    <property type="project" value="InterPro"/>
</dbReference>
<dbReference type="PANTHER" id="PTHR45886:SF11">
    <property type="entry name" value="NUCLEAR HORMONE RECEPTOR FAMILY-RELATED"/>
    <property type="match status" value="1"/>
</dbReference>
<dbReference type="GO" id="GO:0003700">
    <property type="term" value="F:DNA-binding transcription factor activity"/>
    <property type="evidence" value="ECO:0007669"/>
    <property type="project" value="InterPro"/>
</dbReference>
<keyword evidence="3" id="KW-0863">Zinc-finger</keyword>
<dbReference type="Pfam" id="PF00105">
    <property type="entry name" value="zf-C4"/>
    <property type="match status" value="1"/>
</dbReference>
<comment type="similarity">
    <text evidence="1">Belongs to the nuclear hormone receptor family.</text>
</comment>
<dbReference type="PROSITE" id="PS51030">
    <property type="entry name" value="NUCLEAR_REC_DBD_2"/>
    <property type="match status" value="1"/>
</dbReference>
<evidence type="ECO:0000256" key="8">
    <source>
        <dbReference type="ARBA" id="ARBA00023170"/>
    </source>
</evidence>
<dbReference type="SUPFAM" id="SSF57716">
    <property type="entry name" value="Glucocorticoid receptor-like (DNA-binding domain)"/>
    <property type="match status" value="1"/>
</dbReference>
<evidence type="ECO:0000256" key="5">
    <source>
        <dbReference type="ARBA" id="ARBA00023015"/>
    </source>
</evidence>